<dbReference type="HOGENOM" id="CLU_169492_2_2_9"/>
<keyword evidence="2" id="KW-1277">Toxin-antitoxin system</keyword>
<evidence type="ECO:0000256" key="7">
    <source>
        <dbReference type="ARBA" id="ARBA00050056"/>
    </source>
</evidence>
<comment type="similarity">
    <text evidence="1">Belongs to the YoeB family.</text>
</comment>
<evidence type="ECO:0000313" key="9">
    <source>
        <dbReference type="Proteomes" id="UP000028185"/>
    </source>
</evidence>
<dbReference type="SUPFAM" id="SSF143011">
    <property type="entry name" value="RelE-like"/>
    <property type="match status" value="1"/>
</dbReference>
<dbReference type="GO" id="GO:0045892">
    <property type="term" value="P:negative regulation of DNA-templated transcription"/>
    <property type="evidence" value="ECO:0007669"/>
    <property type="project" value="TreeGrafter"/>
</dbReference>
<dbReference type="Pfam" id="PF06769">
    <property type="entry name" value="YoeB_toxin"/>
    <property type="match status" value="1"/>
</dbReference>
<dbReference type="NCBIfam" id="TIGR02116">
    <property type="entry name" value="toxin_Txe_YoeB"/>
    <property type="match status" value="1"/>
</dbReference>
<dbReference type="GO" id="GO:0016787">
    <property type="term" value="F:hydrolase activity"/>
    <property type="evidence" value="ECO:0007669"/>
    <property type="project" value="UniProtKB-KW"/>
</dbReference>
<proteinExistence type="inferred from homology"/>
<evidence type="ECO:0000256" key="5">
    <source>
        <dbReference type="ARBA" id="ARBA00022801"/>
    </source>
</evidence>
<protein>
    <recommendedName>
        <fullName evidence="7">Endoribonuclease YoeB</fullName>
    </recommendedName>
    <alternativeName>
        <fullName evidence="6">Putative mRNA interferase YoeB</fullName>
    </alternativeName>
</protein>
<evidence type="ECO:0000313" key="8">
    <source>
        <dbReference type="EMBL" id="AIG44429.1"/>
    </source>
</evidence>
<dbReference type="PANTHER" id="PTHR38039">
    <property type="entry name" value="TOXIN YOEB"/>
    <property type="match status" value="1"/>
</dbReference>
<evidence type="ECO:0000256" key="1">
    <source>
        <dbReference type="ARBA" id="ARBA00008172"/>
    </source>
</evidence>
<reference evidence="8 9" key="1">
    <citation type="journal article" date="2014" name="Genome Announc.">
        <title>Whole-Genome Sequence of Streptococcus suis Serotype 4 Reference Strain 6407.</title>
        <authorList>
            <person name="Wang K."/>
            <person name="Chen J."/>
            <person name="Yao H."/>
            <person name="Lu C."/>
        </authorList>
    </citation>
    <scope>NUCLEOTIDE SEQUENCE [LARGE SCALE GENOMIC DNA]</scope>
    <source>
        <strain evidence="8">6407</strain>
    </source>
</reference>
<evidence type="ECO:0000256" key="4">
    <source>
        <dbReference type="ARBA" id="ARBA00022759"/>
    </source>
</evidence>
<dbReference type="InterPro" id="IPR035093">
    <property type="entry name" value="RelE/ParE_toxin_dom_sf"/>
</dbReference>
<keyword evidence="5" id="KW-0378">Hydrolase</keyword>
<sequence>MGIHFTEDAWEDYLYWQGQDKKTLKRINKIIKDMQRHPFEGIAKPEPLKYDYQGAWSRRIDAENRLIYMMEADRLCILSLKDHYR</sequence>
<dbReference type="GO" id="GO:0004519">
    <property type="term" value="F:endonuclease activity"/>
    <property type="evidence" value="ECO:0007669"/>
    <property type="project" value="UniProtKB-KW"/>
</dbReference>
<name>A0A075SJE9_STRSU</name>
<keyword evidence="4" id="KW-0255">Endonuclease</keyword>
<dbReference type="InterPro" id="IPR009614">
    <property type="entry name" value="YoeB_toxin"/>
</dbReference>
<dbReference type="AlphaFoldDB" id="A0A075SJE9"/>
<dbReference type="EMBL" id="CP008921">
    <property type="protein sequence ID" value="AIG44429.1"/>
    <property type="molecule type" value="Genomic_DNA"/>
</dbReference>
<evidence type="ECO:0000256" key="3">
    <source>
        <dbReference type="ARBA" id="ARBA00022722"/>
    </source>
</evidence>
<dbReference type="GO" id="GO:0006401">
    <property type="term" value="P:RNA catabolic process"/>
    <property type="evidence" value="ECO:0007669"/>
    <property type="project" value="InterPro"/>
</dbReference>
<dbReference type="PATRIC" id="fig|1214179.4.peg.2092"/>
<accession>A0A075SJE9</accession>
<dbReference type="Proteomes" id="UP000028185">
    <property type="component" value="Chromosome"/>
</dbReference>
<organism evidence="8 9">
    <name type="scientific">Streptococcus suis 6407</name>
    <dbReference type="NCBI Taxonomy" id="1214179"/>
    <lineage>
        <taxon>Bacteria</taxon>
        <taxon>Bacillati</taxon>
        <taxon>Bacillota</taxon>
        <taxon>Bacilli</taxon>
        <taxon>Lactobacillales</taxon>
        <taxon>Streptococcaceae</taxon>
        <taxon>Streptococcus</taxon>
    </lineage>
</organism>
<gene>
    <name evidence="8" type="ORF">ID09_10510</name>
</gene>
<evidence type="ECO:0000256" key="6">
    <source>
        <dbReference type="ARBA" id="ARBA00030388"/>
    </source>
</evidence>
<keyword evidence="3" id="KW-0540">Nuclease</keyword>
<dbReference type="PANTHER" id="PTHR38039:SF1">
    <property type="entry name" value="TOXIN YOEB"/>
    <property type="match status" value="1"/>
</dbReference>
<dbReference type="RefSeq" id="WP_024381174.1">
    <property type="nucleotide sequence ID" value="NZ_ALLE01000019.1"/>
</dbReference>
<evidence type="ECO:0000256" key="2">
    <source>
        <dbReference type="ARBA" id="ARBA00022649"/>
    </source>
</evidence>
<dbReference type="Gene3D" id="3.30.2310.20">
    <property type="entry name" value="RelE-like"/>
    <property type="match status" value="1"/>
</dbReference>